<dbReference type="Pfam" id="PF01809">
    <property type="entry name" value="YidD"/>
    <property type="match status" value="1"/>
</dbReference>
<dbReference type="EMBL" id="JBHTLU010000034">
    <property type="protein sequence ID" value="MFD1223469.1"/>
    <property type="molecule type" value="Genomic_DNA"/>
</dbReference>
<evidence type="ECO:0000256" key="1">
    <source>
        <dbReference type="HAMAP-Rule" id="MF_00386"/>
    </source>
</evidence>
<gene>
    <name evidence="3" type="primary">yidD</name>
    <name evidence="3" type="ORF">ACFQ4B_25430</name>
</gene>
<sequence>MKKLLQGGVRFYRKFISPLKPPTCRFYPTCSQYALEALETHGAAKGSWLAVKRICKCHPFHPGGIDYVPPARKQEADSAAESGPASQAEDRRLEAVTKRQQ</sequence>
<proteinExistence type="inferred from homology"/>
<dbReference type="SMART" id="SM01234">
    <property type="entry name" value="Haemolytic"/>
    <property type="match status" value="1"/>
</dbReference>
<comment type="subcellular location">
    <subcellularLocation>
        <location evidence="1">Cell membrane</location>
        <topology evidence="1">Peripheral membrane protein</topology>
        <orientation evidence="1">Cytoplasmic side</orientation>
    </subcellularLocation>
</comment>
<dbReference type="HAMAP" id="MF_00386">
    <property type="entry name" value="UPF0161_YidD"/>
    <property type="match status" value="1"/>
</dbReference>
<reference evidence="4" key="1">
    <citation type="journal article" date="2019" name="Int. J. Syst. Evol. Microbiol.">
        <title>The Global Catalogue of Microorganisms (GCM) 10K type strain sequencing project: providing services to taxonomists for standard genome sequencing and annotation.</title>
        <authorList>
            <consortium name="The Broad Institute Genomics Platform"/>
            <consortium name="The Broad Institute Genome Sequencing Center for Infectious Disease"/>
            <person name="Wu L."/>
            <person name="Ma J."/>
        </authorList>
    </citation>
    <scope>NUCLEOTIDE SEQUENCE [LARGE SCALE GENOMIC DNA]</scope>
    <source>
        <strain evidence="4">CCUG 53270</strain>
    </source>
</reference>
<dbReference type="Proteomes" id="UP001597180">
    <property type="component" value="Unassembled WGS sequence"/>
</dbReference>
<evidence type="ECO:0000256" key="2">
    <source>
        <dbReference type="SAM" id="MobiDB-lite"/>
    </source>
</evidence>
<dbReference type="PANTHER" id="PTHR33383:SF1">
    <property type="entry name" value="MEMBRANE PROTEIN INSERTION EFFICIENCY FACTOR-RELATED"/>
    <property type="match status" value="1"/>
</dbReference>
<keyword evidence="4" id="KW-1185">Reference proteome</keyword>
<evidence type="ECO:0000313" key="3">
    <source>
        <dbReference type="EMBL" id="MFD1223469.1"/>
    </source>
</evidence>
<name>A0ABW3UT10_9BACL</name>
<dbReference type="NCBIfam" id="TIGR00278">
    <property type="entry name" value="membrane protein insertion efficiency factor YidD"/>
    <property type="match status" value="1"/>
</dbReference>
<comment type="caution">
    <text evidence="3">The sequence shown here is derived from an EMBL/GenBank/DDBJ whole genome shotgun (WGS) entry which is preliminary data.</text>
</comment>
<comment type="function">
    <text evidence="1">Could be involved in insertion of integral membrane proteins into the membrane.</text>
</comment>
<comment type="similarity">
    <text evidence="1">Belongs to the UPF0161 family.</text>
</comment>
<keyword evidence="1" id="KW-1003">Cell membrane</keyword>
<protein>
    <recommendedName>
        <fullName evidence="1">Putative membrane protein insertion efficiency factor</fullName>
    </recommendedName>
</protein>
<dbReference type="InterPro" id="IPR002696">
    <property type="entry name" value="Membr_insert_effic_factor_YidD"/>
</dbReference>
<evidence type="ECO:0000313" key="4">
    <source>
        <dbReference type="Proteomes" id="UP001597180"/>
    </source>
</evidence>
<dbReference type="PANTHER" id="PTHR33383">
    <property type="entry name" value="MEMBRANE PROTEIN INSERTION EFFICIENCY FACTOR-RELATED"/>
    <property type="match status" value="1"/>
</dbReference>
<feature type="compositionally biased region" description="Basic and acidic residues" evidence="2">
    <location>
        <begin position="88"/>
        <end position="101"/>
    </location>
</feature>
<organism evidence="3 4">
    <name type="scientific">Paenibacillus vulneris</name>
    <dbReference type="NCBI Taxonomy" id="1133364"/>
    <lineage>
        <taxon>Bacteria</taxon>
        <taxon>Bacillati</taxon>
        <taxon>Bacillota</taxon>
        <taxon>Bacilli</taxon>
        <taxon>Bacillales</taxon>
        <taxon>Paenibacillaceae</taxon>
        <taxon>Paenibacillus</taxon>
    </lineage>
</organism>
<keyword evidence="1" id="KW-0472">Membrane</keyword>
<dbReference type="RefSeq" id="WP_345590527.1">
    <property type="nucleotide sequence ID" value="NZ_BAABJG010000022.1"/>
</dbReference>
<accession>A0ABW3UT10</accession>
<feature type="region of interest" description="Disordered" evidence="2">
    <location>
        <begin position="68"/>
        <end position="101"/>
    </location>
</feature>